<dbReference type="InterPro" id="IPR032290">
    <property type="entry name" value="DUF4839"/>
</dbReference>
<evidence type="ECO:0000256" key="1">
    <source>
        <dbReference type="SAM" id="MobiDB-lite"/>
    </source>
</evidence>
<keyword evidence="4" id="KW-1185">Reference proteome</keyword>
<evidence type="ECO:0000313" key="3">
    <source>
        <dbReference type="EMBL" id="KUL28033.1"/>
    </source>
</evidence>
<organism evidence="3 4">
    <name type="scientific">Actinoplanes awajinensis subsp. mycoplanecinus</name>
    <dbReference type="NCBI Taxonomy" id="135947"/>
    <lineage>
        <taxon>Bacteria</taxon>
        <taxon>Bacillati</taxon>
        <taxon>Actinomycetota</taxon>
        <taxon>Actinomycetes</taxon>
        <taxon>Micromonosporales</taxon>
        <taxon>Micromonosporaceae</taxon>
        <taxon>Actinoplanes</taxon>
    </lineage>
</organism>
<dbReference type="OrthoDB" id="3240480at2"/>
<dbReference type="Pfam" id="PF16127">
    <property type="entry name" value="DUF4839"/>
    <property type="match status" value="1"/>
</dbReference>
<dbReference type="RefSeq" id="WP_067699357.1">
    <property type="nucleotide sequence ID" value="NZ_LLZH01000292.1"/>
</dbReference>
<evidence type="ECO:0008006" key="5">
    <source>
        <dbReference type="Google" id="ProtNLM"/>
    </source>
</evidence>
<reference evidence="3 4" key="1">
    <citation type="submission" date="2015-10" db="EMBL/GenBank/DDBJ databases">
        <authorList>
            <person name="Gilbert D.G."/>
        </authorList>
    </citation>
    <scope>NUCLEOTIDE SEQUENCE [LARGE SCALE GENOMIC DNA]</scope>
    <source>
        <strain evidence="3 4">NRRL B-16712</strain>
    </source>
</reference>
<dbReference type="Proteomes" id="UP000053244">
    <property type="component" value="Unassembled WGS sequence"/>
</dbReference>
<keyword evidence="2" id="KW-0472">Membrane</keyword>
<feature type="region of interest" description="Disordered" evidence="1">
    <location>
        <begin position="82"/>
        <end position="118"/>
    </location>
</feature>
<feature type="compositionally biased region" description="Low complexity" evidence="1">
    <location>
        <begin position="93"/>
        <end position="116"/>
    </location>
</feature>
<proteinExistence type="predicted"/>
<dbReference type="EMBL" id="LLZH01000292">
    <property type="protein sequence ID" value="KUL28033.1"/>
    <property type="molecule type" value="Genomic_DNA"/>
</dbReference>
<dbReference type="AlphaFoldDB" id="A0A101JJN0"/>
<keyword evidence="2" id="KW-0812">Transmembrane</keyword>
<evidence type="ECO:0000256" key="2">
    <source>
        <dbReference type="SAM" id="Phobius"/>
    </source>
</evidence>
<name>A0A101JJN0_9ACTN</name>
<gene>
    <name evidence="3" type="ORF">ADL15_33050</name>
</gene>
<accession>A0A101JJN0</accession>
<evidence type="ECO:0000313" key="4">
    <source>
        <dbReference type="Proteomes" id="UP000053244"/>
    </source>
</evidence>
<sequence length="243" mass="26010">MADEIKYEYNTVRTVRGTDGLVISKMQKDGWELVEQSQGTLRSTLNFRRPKKAVPKLLVGAAVGGAVVLALVIGLAAAFSDENEKKDEPNKTAAAASEKSSAGPTTTPSATESAAAKVITPQNNPEFAALLKLDYCDDANAKFATSHEGQTIAFNGSIVNMARHGDYNTRYDFLLGPGDKGPQTTAGPAFKYEDVNILDLNLTGTSIPATVGEGDKFRFVAEVVEFNAAQCLFHLHPVSTEVR</sequence>
<feature type="transmembrane region" description="Helical" evidence="2">
    <location>
        <begin position="57"/>
        <end position="79"/>
    </location>
</feature>
<protein>
    <recommendedName>
        <fullName evidence="5">DUF4839 domain-containing protein</fullName>
    </recommendedName>
</protein>
<comment type="caution">
    <text evidence="3">The sequence shown here is derived from an EMBL/GenBank/DDBJ whole genome shotgun (WGS) entry which is preliminary data.</text>
</comment>
<keyword evidence="2" id="KW-1133">Transmembrane helix</keyword>